<dbReference type="RefSeq" id="WP_036750317.1">
    <property type="nucleotide sequence ID" value="NZ_JAGSGC010000015.1"/>
</dbReference>
<dbReference type="AlphaFoldDB" id="A0A066RXB4"/>
<name>A0A066RXB4_9GAMM</name>
<reference evidence="2 3" key="1">
    <citation type="submission" date="2014-04" db="EMBL/GenBank/DDBJ databases">
        <title>Draft genome sequence of Photobacterium halotolerans S2753: a solonamide, ngercheumicin and holomycin producer.</title>
        <authorList>
            <person name="Machado H.R."/>
            <person name="Gram L."/>
        </authorList>
    </citation>
    <scope>NUCLEOTIDE SEQUENCE [LARGE SCALE GENOMIC DNA]</scope>
    <source>
        <strain evidence="2 3">S2753</strain>
    </source>
</reference>
<keyword evidence="3" id="KW-1185">Reference proteome</keyword>
<evidence type="ECO:0008006" key="4">
    <source>
        <dbReference type="Google" id="ProtNLM"/>
    </source>
</evidence>
<protein>
    <recommendedName>
        <fullName evidence="4">ATP-dependent Lon protease</fullName>
    </recommendedName>
</protein>
<proteinExistence type="predicted"/>
<sequence>MIVSPLNAGIPTLAPSVNPMTEQAARDNKVREKVRPATASLASGSEPSLKGDEKQMKRPGWDPSEHPDYESQDVAHHQGYGYQQDFEQLVLALSADSYLKDVSELGYSMHIRLPRALLEELGKISQMERVRSVIRYKYAQSTVPNPPTEMLKIV</sequence>
<comment type="caution">
    <text evidence="2">The sequence shown here is derived from an EMBL/GenBank/DDBJ whole genome shotgun (WGS) entry which is preliminary data.</text>
</comment>
<organism evidence="2 3">
    <name type="scientific">Photobacterium galatheae</name>
    <dbReference type="NCBI Taxonomy" id="1654360"/>
    <lineage>
        <taxon>Bacteria</taxon>
        <taxon>Pseudomonadati</taxon>
        <taxon>Pseudomonadota</taxon>
        <taxon>Gammaproteobacteria</taxon>
        <taxon>Vibrionales</taxon>
        <taxon>Vibrionaceae</taxon>
        <taxon>Photobacterium</taxon>
    </lineage>
</organism>
<dbReference type="Proteomes" id="UP000027192">
    <property type="component" value="Unassembled WGS sequence"/>
</dbReference>
<dbReference type="OrthoDB" id="5893073at2"/>
<accession>A0A066RXB4</accession>
<feature type="region of interest" description="Disordered" evidence="1">
    <location>
        <begin position="1"/>
        <end position="77"/>
    </location>
</feature>
<feature type="compositionally biased region" description="Basic and acidic residues" evidence="1">
    <location>
        <begin position="49"/>
        <end position="76"/>
    </location>
</feature>
<dbReference type="EMBL" id="JMIB01000009">
    <property type="protein sequence ID" value="KDM92327.1"/>
    <property type="molecule type" value="Genomic_DNA"/>
</dbReference>
<dbReference type="STRING" id="1654360.EA58_06315"/>
<gene>
    <name evidence="2" type="ORF">EA58_06315</name>
</gene>
<evidence type="ECO:0000313" key="2">
    <source>
        <dbReference type="EMBL" id="KDM92327.1"/>
    </source>
</evidence>
<evidence type="ECO:0000313" key="3">
    <source>
        <dbReference type="Proteomes" id="UP000027192"/>
    </source>
</evidence>
<evidence type="ECO:0000256" key="1">
    <source>
        <dbReference type="SAM" id="MobiDB-lite"/>
    </source>
</evidence>
<feature type="compositionally biased region" description="Basic and acidic residues" evidence="1">
    <location>
        <begin position="24"/>
        <end position="35"/>
    </location>
</feature>